<dbReference type="Proteomes" id="UP000736328">
    <property type="component" value="Unassembled WGS sequence"/>
</dbReference>
<dbReference type="AlphaFoldDB" id="A0A933I8W0"/>
<dbReference type="NCBIfam" id="NF001380">
    <property type="entry name" value="PRK00279.1-2"/>
    <property type="match status" value="1"/>
</dbReference>
<dbReference type="GO" id="GO:0044209">
    <property type="term" value="P:AMP salvage"/>
    <property type="evidence" value="ECO:0007669"/>
    <property type="project" value="UniProtKB-UniRule"/>
</dbReference>
<dbReference type="InterPro" id="IPR007862">
    <property type="entry name" value="Adenylate_kinase_lid-dom"/>
</dbReference>
<dbReference type="NCBIfam" id="NF011100">
    <property type="entry name" value="PRK14527.1"/>
    <property type="match status" value="1"/>
</dbReference>
<feature type="binding site" evidence="5">
    <location>
        <position position="199"/>
    </location>
    <ligand>
        <name>ATP</name>
        <dbReference type="ChEBI" id="CHEBI:30616"/>
    </ligand>
</feature>
<dbReference type="GO" id="GO:0004017">
    <property type="term" value="F:AMP kinase activity"/>
    <property type="evidence" value="ECO:0007669"/>
    <property type="project" value="UniProtKB-UniRule"/>
</dbReference>
<evidence type="ECO:0000256" key="6">
    <source>
        <dbReference type="RuleBase" id="RU003330"/>
    </source>
</evidence>
<evidence type="ECO:0000256" key="5">
    <source>
        <dbReference type="HAMAP-Rule" id="MF_00235"/>
    </source>
</evidence>
<feature type="binding site" evidence="5">
    <location>
        <position position="130"/>
    </location>
    <ligand>
        <name>Zn(2+)</name>
        <dbReference type="ChEBI" id="CHEBI:29105"/>
        <note>structural</note>
    </ligand>
</feature>
<dbReference type="NCBIfam" id="NF001381">
    <property type="entry name" value="PRK00279.1-3"/>
    <property type="match status" value="1"/>
</dbReference>
<reference evidence="9" key="1">
    <citation type="submission" date="2020-07" db="EMBL/GenBank/DDBJ databases">
        <title>Huge and variable diversity of episymbiotic CPR bacteria and DPANN archaea in groundwater ecosystems.</title>
        <authorList>
            <person name="He C.Y."/>
            <person name="Keren R."/>
            <person name="Whittaker M."/>
            <person name="Farag I.F."/>
            <person name="Doudna J."/>
            <person name="Cate J.H.D."/>
            <person name="Banfield J.F."/>
        </authorList>
    </citation>
    <scope>NUCLEOTIDE SEQUENCE</scope>
    <source>
        <strain evidence="9">NC_groundwater_1520_Pr4_B-0.1um_53_5</strain>
    </source>
</reference>
<feature type="binding site" evidence="5">
    <location>
        <position position="133"/>
    </location>
    <ligand>
        <name>Zn(2+)</name>
        <dbReference type="ChEBI" id="CHEBI:29105"/>
        <note>structural</note>
    </ligand>
</feature>
<keyword evidence="5 7" id="KW-0067">ATP-binding</keyword>
<feature type="binding site" evidence="5">
    <location>
        <begin position="85"/>
        <end position="88"/>
    </location>
    <ligand>
        <name>AMP</name>
        <dbReference type="ChEBI" id="CHEBI:456215"/>
    </ligand>
</feature>
<feature type="binding site" evidence="5">
    <location>
        <position position="127"/>
    </location>
    <ligand>
        <name>ATP</name>
        <dbReference type="ChEBI" id="CHEBI:30616"/>
    </ligand>
</feature>
<dbReference type="GO" id="GO:0008270">
    <property type="term" value="F:zinc ion binding"/>
    <property type="evidence" value="ECO:0007669"/>
    <property type="project" value="UniProtKB-UniRule"/>
</dbReference>
<feature type="binding site" evidence="5">
    <location>
        <position position="150"/>
    </location>
    <ligand>
        <name>Zn(2+)</name>
        <dbReference type="ChEBI" id="CHEBI:29105"/>
        <note>structural</note>
    </ligand>
</feature>
<evidence type="ECO:0000313" key="10">
    <source>
        <dbReference type="Proteomes" id="UP000736328"/>
    </source>
</evidence>
<dbReference type="EC" id="2.7.4.3" evidence="5 7"/>
<dbReference type="SUPFAM" id="SSF52540">
    <property type="entry name" value="P-loop containing nucleoside triphosphate hydrolases"/>
    <property type="match status" value="1"/>
</dbReference>
<dbReference type="GO" id="GO:0005737">
    <property type="term" value="C:cytoplasm"/>
    <property type="evidence" value="ECO:0007669"/>
    <property type="project" value="UniProtKB-SubCell"/>
</dbReference>
<evidence type="ECO:0000256" key="4">
    <source>
        <dbReference type="ARBA" id="ARBA00022777"/>
    </source>
</evidence>
<comment type="subcellular location">
    <subcellularLocation>
        <location evidence="5 7">Cytoplasm</location>
    </subcellularLocation>
</comment>
<evidence type="ECO:0000256" key="7">
    <source>
        <dbReference type="RuleBase" id="RU003331"/>
    </source>
</evidence>
<proteinExistence type="inferred from homology"/>
<dbReference type="InterPro" id="IPR000850">
    <property type="entry name" value="Adenylat/UMP-CMP_kin"/>
</dbReference>
<feature type="binding site" evidence="5">
    <location>
        <begin position="10"/>
        <end position="15"/>
    </location>
    <ligand>
        <name>ATP</name>
        <dbReference type="ChEBI" id="CHEBI:30616"/>
    </ligand>
</feature>
<keyword evidence="5" id="KW-0862">Zinc</keyword>
<keyword evidence="5" id="KW-0479">Metal-binding</keyword>
<feature type="binding site" evidence="5">
    <location>
        <position position="92"/>
    </location>
    <ligand>
        <name>AMP</name>
        <dbReference type="ChEBI" id="CHEBI:456215"/>
    </ligand>
</feature>
<name>A0A933I8W0_UNCT6</name>
<feature type="binding site" evidence="5">
    <location>
        <position position="36"/>
    </location>
    <ligand>
        <name>AMP</name>
        <dbReference type="ChEBI" id="CHEBI:456215"/>
    </ligand>
</feature>
<comment type="function">
    <text evidence="5">Catalyzes the reversible transfer of the terminal phosphate group between ATP and AMP. Plays an important role in cellular energy homeostasis and in adenine nucleotide metabolism.</text>
</comment>
<feature type="binding site" evidence="5">
    <location>
        <position position="171"/>
    </location>
    <ligand>
        <name>AMP</name>
        <dbReference type="ChEBI" id="CHEBI:456215"/>
    </ligand>
</feature>
<comment type="catalytic activity">
    <reaction evidence="5 7">
        <text>AMP + ATP = 2 ADP</text>
        <dbReference type="Rhea" id="RHEA:12973"/>
        <dbReference type="ChEBI" id="CHEBI:30616"/>
        <dbReference type="ChEBI" id="CHEBI:456215"/>
        <dbReference type="ChEBI" id="CHEBI:456216"/>
        <dbReference type="EC" id="2.7.4.3"/>
    </reaction>
</comment>
<dbReference type="InterPro" id="IPR027417">
    <property type="entry name" value="P-loop_NTPase"/>
</dbReference>
<dbReference type="CDD" id="cd01428">
    <property type="entry name" value="ADK"/>
    <property type="match status" value="1"/>
</dbReference>
<dbReference type="PANTHER" id="PTHR23359">
    <property type="entry name" value="NUCLEOTIDE KINASE"/>
    <property type="match status" value="1"/>
</dbReference>
<evidence type="ECO:0000256" key="3">
    <source>
        <dbReference type="ARBA" id="ARBA00022741"/>
    </source>
</evidence>
<evidence type="ECO:0000313" key="9">
    <source>
        <dbReference type="EMBL" id="MBI4726000.1"/>
    </source>
</evidence>
<dbReference type="InterPro" id="IPR033690">
    <property type="entry name" value="Adenylat_kinase_CS"/>
</dbReference>
<keyword evidence="3 5" id="KW-0547">Nucleotide-binding</keyword>
<dbReference type="FunFam" id="3.40.50.300:FF:000106">
    <property type="entry name" value="Adenylate kinase mitochondrial"/>
    <property type="match status" value="1"/>
</dbReference>
<keyword evidence="1 5" id="KW-0808">Transferase</keyword>
<comment type="similarity">
    <text evidence="5 6">Belongs to the adenylate kinase family.</text>
</comment>
<feature type="binding site" evidence="5">
    <location>
        <begin position="57"/>
        <end position="59"/>
    </location>
    <ligand>
        <name>AMP</name>
        <dbReference type="ChEBI" id="CHEBI:456215"/>
    </ligand>
</feature>
<keyword evidence="5" id="KW-0963">Cytoplasm</keyword>
<feature type="binding site" evidence="5">
    <location>
        <begin position="136"/>
        <end position="137"/>
    </location>
    <ligand>
        <name>ATP</name>
        <dbReference type="ChEBI" id="CHEBI:30616"/>
    </ligand>
</feature>
<dbReference type="Pfam" id="PF05191">
    <property type="entry name" value="ADK_lid"/>
    <property type="match status" value="1"/>
</dbReference>
<dbReference type="NCBIfam" id="TIGR01351">
    <property type="entry name" value="adk"/>
    <property type="match status" value="1"/>
</dbReference>
<dbReference type="GO" id="GO:0005524">
    <property type="term" value="F:ATP binding"/>
    <property type="evidence" value="ECO:0007669"/>
    <property type="project" value="UniProtKB-UniRule"/>
</dbReference>
<gene>
    <name evidence="5" type="primary">adk</name>
    <name evidence="9" type="ORF">HY768_02040</name>
</gene>
<protein>
    <recommendedName>
        <fullName evidence="5 7">Adenylate kinase</fullName>
        <shortName evidence="5">AK</shortName>
        <ecNumber evidence="5 7">2.7.4.3</ecNumber>
    </recommendedName>
    <alternativeName>
        <fullName evidence="5">ATP-AMP transphosphorylase</fullName>
    </alternativeName>
    <alternativeName>
        <fullName evidence="5">ATP:AMP phosphotransferase</fullName>
    </alternativeName>
    <alternativeName>
        <fullName evidence="5">Adenylate monophosphate kinase</fullName>
    </alternativeName>
</protein>
<dbReference type="PRINTS" id="PR00094">
    <property type="entry name" value="ADENYLTKNASE"/>
</dbReference>
<keyword evidence="2 5" id="KW-0545">Nucleotide biosynthesis</keyword>
<feature type="region of interest" description="NMP" evidence="5">
    <location>
        <begin position="30"/>
        <end position="59"/>
    </location>
</feature>
<keyword evidence="4 5" id="KW-0418">Kinase</keyword>
<dbReference type="HAMAP" id="MF_00235">
    <property type="entry name" value="Adenylate_kinase_Adk"/>
    <property type="match status" value="1"/>
</dbReference>
<dbReference type="Pfam" id="PF00406">
    <property type="entry name" value="ADK"/>
    <property type="match status" value="1"/>
</dbReference>
<feature type="binding site" evidence="5">
    <location>
        <position position="31"/>
    </location>
    <ligand>
        <name>AMP</name>
        <dbReference type="ChEBI" id="CHEBI:456215"/>
    </ligand>
</feature>
<accession>A0A933I8W0</accession>
<dbReference type="EMBL" id="JACQXR010000024">
    <property type="protein sequence ID" value="MBI4726000.1"/>
    <property type="molecule type" value="Genomic_DNA"/>
</dbReference>
<evidence type="ECO:0000256" key="1">
    <source>
        <dbReference type="ARBA" id="ARBA00022679"/>
    </source>
</evidence>
<feature type="binding site" evidence="5">
    <location>
        <position position="153"/>
    </location>
    <ligand>
        <name>Zn(2+)</name>
        <dbReference type="ChEBI" id="CHEBI:29105"/>
        <note>structural</note>
    </ligand>
</feature>
<evidence type="ECO:0000256" key="2">
    <source>
        <dbReference type="ARBA" id="ARBA00022727"/>
    </source>
</evidence>
<dbReference type="InterPro" id="IPR006259">
    <property type="entry name" value="Adenyl_kin_sub"/>
</dbReference>
<comment type="domain">
    <text evidence="5">Consists of three domains, a large central CORE domain and two small peripheral domains, NMPbind and LID, which undergo movements during catalysis. The LID domain closes over the site of phosphoryl transfer upon ATP binding. Assembling and dissambling the active center during each catalytic cycle provides an effective means to prevent ATP hydrolysis. Some bacteria have evolved a zinc-coordinating structure that stabilizes the LID domain.</text>
</comment>
<comment type="subunit">
    <text evidence="5 7">Monomer.</text>
</comment>
<organism evidence="9 10">
    <name type="scientific">candidate division TA06 bacterium</name>
    <dbReference type="NCBI Taxonomy" id="2250710"/>
    <lineage>
        <taxon>Bacteria</taxon>
        <taxon>Bacteria division TA06</taxon>
    </lineage>
</organism>
<comment type="pathway">
    <text evidence="5">Purine metabolism; AMP biosynthesis via salvage pathway; AMP from ADP: step 1/1.</text>
</comment>
<dbReference type="Gene3D" id="3.40.50.300">
    <property type="entry name" value="P-loop containing nucleotide triphosphate hydrolases"/>
    <property type="match status" value="1"/>
</dbReference>
<dbReference type="PROSITE" id="PS00113">
    <property type="entry name" value="ADENYLATE_KINASE"/>
    <property type="match status" value="1"/>
</dbReference>
<feature type="region of interest" description="LID" evidence="5">
    <location>
        <begin position="126"/>
        <end position="163"/>
    </location>
</feature>
<comment type="caution">
    <text evidence="9">The sequence shown here is derived from an EMBL/GenBank/DDBJ whole genome shotgun (WGS) entry which is preliminary data.</text>
</comment>
<sequence>MRLVLLGAPGSGKGTQAKQICQKFNLPHISTGDILRQAVKDGSPLGLEAKGFMDRGELVPDHLILNLIKERFKSPDAQKGFLLDGFPRTVAQARGLEDMLLQQSLKIDLACSLDVEREELINRLTARRICPGCGAIYNLLFQSPPKENLCDKCNGKLEQRVDDQRQTVENRLEVYLRQTRPLLEYYDSRKLLKEINGNAGPDKVFQDISAVLQGI</sequence>
<feature type="binding site" evidence="5">
    <location>
        <position position="160"/>
    </location>
    <ligand>
        <name>AMP</name>
        <dbReference type="ChEBI" id="CHEBI:456215"/>
    </ligand>
</feature>
<evidence type="ECO:0000259" key="8">
    <source>
        <dbReference type="Pfam" id="PF05191"/>
    </source>
</evidence>
<feature type="domain" description="Adenylate kinase active site lid" evidence="8">
    <location>
        <begin position="127"/>
        <end position="162"/>
    </location>
</feature>